<dbReference type="Proteomes" id="UP000006671">
    <property type="component" value="Unassembled WGS sequence"/>
</dbReference>
<dbReference type="InParanoid" id="D2VWK1"/>
<dbReference type="InterPro" id="IPR032675">
    <property type="entry name" value="LRR_dom_sf"/>
</dbReference>
<dbReference type="RefSeq" id="XP_002671651.1">
    <property type="nucleotide sequence ID" value="XM_002671605.1"/>
</dbReference>
<gene>
    <name evidence="1" type="ORF">NAEGRDRAFT_73408</name>
</gene>
<evidence type="ECO:0000313" key="2">
    <source>
        <dbReference type="Proteomes" id="UP000006671"/>
    </source>
</evidence>
<dbReference type="KEGG" id="ngr:NAEGRDRAFT_73408"/>
<sequence>MQSHQEHGESEEADYSILPMDVILEIYSFLTLKKKQFETLQSNANLLHILFGYKNWDSNRLIYFLYKHFHIKSKLEIDNYLINSIFKLATGIKIEQFQIRDENCLALEKNQQLKRFVYTGSQKHFNSNMCESLSHCKSLRFLKLNTVYDTSFKILFNTLPKLRFLYVSTGFQTQNLVDFNFDGIVYEDSELRQIVLSSIYGFSDEHQLCNLFKFPKLVILYLENQNITKESFKFAYLNCKELCFDKCYKLTDVGANALSKTNCPNLETLKLSACSIRSQGLKSLFHPNNAQLLNQLKYLEMSKNLMVGTALQNLKNFQFDNLETVDFNYCSNLSDVGVKTLVKSICKTVKILKLNQCGITFDGFSYILENCSKLHKLQLVSNAITFPNVGDDNYITIDPSRYENLKLIKLEDNKITNIDWLLEHLPKKLDFLNLSANPIGNQEAKRIIAHPCEITYLTLEKCNLTDEFILETKLSQEQIPCLQAFRVIGNDFTDDAIQKLIEQQPQLTRLFLSGNARLTNKTIDTIVNSKLELQVLWLEKCPLISKEKQKECSAKYDIVRF</sequence>
<evidence type="ECO:0000313" key="1">
    <source>
        <dbReference type="EMBL" id="EFC38907.1"/>
    </source>
</evidence>
<organism evidence="2">
    <name type="scientific">Naegleria gruberi</name>
    <name type="common">Amoeba</name>
    <dbReference type="NCBI Taxonomy" id="5762"/>
    <lineage>
        <taxon>Eukaryota</taxon>
        <taxon>Discoba</taxon>
        <taxon>Heterolobosea</taxon>
        <taxon>Tetramitia</taxon>
        <taxon>Eutetramitia</taxon>
        <taxon>Vahlkampfiidae</taxon>
        <taxon>Naegleria</taxon>
    </lineage>
</organism>
<dbReference type="EMBL" id="GG738904">
    <property type="protein sequence ID" value="EFC38907.1"/>
    <property type="molecule type" value="Genomic_DNA"/>
</dbReference>
<dbReference type="PANTHER" id="PTHR13318:SF95">
    <property type="entry name" value="F-BOX PROTEIN YLR352W"/>
    <property type="match status" value="1"/>
</dbReference>
<keyword evidence="2" id="KW-1185">Reference proteome</keyword>
<dbReference type="InterPro" id="IPR006553">
    <property type="entry name" value="Leu-rich_rpt_Cys-con_subtyp"/>
</dbReference>
<dbReference type="PANTHER" id="PTHR13318">
    <property type="entry name" value="PARTNER OF PAIRED, ISOFORM B-RELATED"/>
    <property type="match status" value="1"/>
</dbReference>
<dbReference type="GO" id="GO:0031146">
    <property type="term" value="P:SCF-dependent proteasomal ubiquitin-dependent protein catabolic process"/>
    <property type="evidence" value="ECO:0007669"/>
    <property type="project" value="TreeGrafter"/>
</dbReference>
<reference evidence="1 2" key="1">
    <citation type="journal article" date="2010" name="Cell">
        <title>The genome of Naegleria gruberi illuminates early eukaryotic versatility.</title>
        <authorList>
            <person name="Fritz-Laylin L.K."/>
            <person name="Prochnik S.E."/>
            <person name="Ginger M.L."/>
            <person name="Dacks J.B."/>
            <person name="Carpenter M.L."/>
            <person name="Field M.C."/>
            <person name="Kuo A."/>
            <person name="Paredez A."/>
            <person name="Chapman J."/>
            <person name="Pham J."/>
            <person name="Shu S."/>
            <person name="Neupane R."/>
            <person name="Cipriano M."/>
            <person name="Mancuso J."/>
            <person name="Tu H."/>
            <person name="Salamov A."/>
            <person name="Lindquist E."/>
            <person name="Shapiro H."/>
            <person name="Lucas S."/>
            <person name="Grigoriev I.V."/>
            <person name="Cande W.Z."/>
            <person name="Fulton C."/>
            <person name="Rokhsar D.S."/>
            <person name="Dawson S.C."/>
        </authorList>
    </citation>
    <scope>NUCLEOTIDE SEQUENCE [LARGE SCALE GENOMIC DNA]</scope>
    <source>
        <strain evidence="1 2">NEG-M</strain>
    </source>
</reference>
<dbReference type="AlphaFoldDB" id="D2VWK1"/>
<dbReference type="VEuPathDB" id="AmoebaDB:NAEGRDRAFT_73408"/>
<proteinExistence type="predicted"/>
<dbReference type="STRING" id="5762.D2VWK1"/>
<dbReference type="OMA" id="FGYKNWD"/>
<dbReference type="SUPFAM" id="SSF52047">
    <property type="entry name" value="RNI-like"/>
    <property type="match status" value="1"/>
</dbReference>
<protein>
    <submittedName>
        <fullName evidence="1">Predicted protein</fullName>
    </submittedName>
</protein>
<dbReference type="GeneID" id="8853759"/>
<dbReference type="Gene3D" id="3.80.10.10">
    <property type="entry name" value="Ribonuclease Inhibitor"/>
    <property type="match status" value="3"/>
</dbReference>
<name>D2VWK1_NAEGR</name>
<accession>D2VWK1</accession>
<dbReference type="SMART" id="SM00367">
    <property type="entry name" value="LRR_CC"/>
    <property type="match status" value="4"/>
</dbReference>
<dbReference type="OrthoDB" id="550575at2759"/>
<dbReference type="GO" id="GO:0019005">
    <property type="term" value="C:SCF ubiquitin ligase complex"/>
    <property type="evidence" value="ECO:0007669"/>
    <property type="project" value="TreeGrafter"/>
</dbReference>